<dbReference type="EMBL" id="JAMWBK010000004">
    <property type="protein sequence ID" value="KAJ8906258.1"/>
    <property type="molecule type" value="Genomic_DNA"/>
</dbReference>
<sequence length="339" mass="39357">MRTSAIRFSRVVTAARFLLRKKRYESRDYHRIKRNIYREEQEARKNLGMETLGWVQREGRVLHDTFQIVPEERDDVPDHVVRPRKKYMKPIKGVPTGKFLHLLNIRCSLTEASENQVKYVAREGRVPHLMQCAFKAVKTREEFEESLQMFNRLRRNSVEVGIFSTEVFLAALRLELYDFAVNILKFGEKVGFVPTSEQYAIIALHDVRSNRDPSRSRKWFALSLERKLPLSMRSVTKFTQAFAEGGDDEMALQLAKSLSAKEPGDISLNSRSSILTYLSVKLRSGRTKDMTEFLKIIEADKGFALKREEQFLEKIKQLASTGDWEQYRRQGNSVSTPAQ</sequence>
<name>A0AAV8UUN1_9RHOD</name>
<dbReference type="Proteomes" id="UP001157974">
    <property type="component" value="Unassembled WGS sequence"/>
</dbReference>
<proteinExistence type="predicted"/>
<accession>A0AAV8UUN1</accession>
<dbReference type="AlphaFoldDB" id="A0AAV8UUN1"/>
<reference evidence="1 2" key="1">
    <citation type="journal article" date="2023" name="Nat. Commun.">
        <title>Origin of minicircular mitochondrial genomes in red algae.</title>
        <authorList>
            <person name="Lee Y."/>
            <person name="Cho C.H."/>
            <person name="Lee Y.M."/>
            <person name="Park S.I."/>
            <person name="Yang J.H."/>
            <person name="West J.A."/>
            <person name="Bhattacharya D."/>
            <person name="Yoon H.S."/>
        </authorList>
    </citation>
    <scope>NUCLEOTIDE SEQUENCE [LARGE SCALE GENOMIC DNA]</scope>
    <source>
        <strain evidence="1 2">CCMP1338</strain>
        <tissue evidence="1">Whole cell</tissue>
    </source>
</reference>
<gene>
    <name evidence="1" type="ORF">NDN08_002751</name>
</gene>
<evidence type="ECO:0008006" key="3">
    <source>
        <dbReference type="Google" id="ProtNLM"/>
    </source>
</evidence>
<protein>
    <recommendedName>
        <fullName evidence="3">Pentacotripeptide-repeat region of PRORP domain-containing protein</fullName>
    </recommendedName>
</protein>
<evidence type="ECO:0000313" key="2">
    <source>
        <dbReference type="Proteomes" id="UP001157974"/>
    </source>
</evidence>
<organism evidence="1 2">
    <name type="scientific">Rhodosorus marinus</name>
    <dbReference type="NCBI Taxonomy" id="101924"/>
    <lineage>
        <taxon>Eukaryota</taxon>
        <taxon>Rhodophyta</taxon>
        <taxon>Stylonematophyceae</taxon>
        <taxon>Stylonematales</taxon>
        <taxon>Stylonemataceae</taxon>
        <taxon>Rhodosorus</taxon>
    </lineage>
</organism>
<evidence type="ECO:0000313" key="1">
    <source>
        <dbReference type="EMBL" id="KAJ8906258.1"/>
    </source>
</evidence>
<comment type="caution">
    <text evidence="1">The sequence shown here is derived from an EMBL/GenBank/DDBJ whole genome shotgun (WGS) entry which is preliminary data.</text>
</comment>
<keyword evidence="2" id="KW-1185">Reference proteome</keyword>